<keyword evidence="3" id="KW-1185">Reference proteome</keyword>
<dbReference type="OrthoDB" id="8331064at2"/>
<feature type="region of interest" description="Disordered" evidence="1">
    <location>
        <begin position="86"/>
        <end position="107"/>
    </location>
</feature>
<evidence type="ECO:0000313" key="2">
    <source>
        <dbReference type="EMBL" id="MXQ10449.1"/>
    </source>
</evidence>
<dbReference type="Proteomes" id="UP000436483">
    <property type="component" value="Unassembled WGS sequence"/>
</dbReference>
<dbReference type="AlphaFoldDB" id="A0A7X3MNS3"/>
<gene>
    <name evidence="2" type="ORF">GR328_03040</name>
</gene>
<reference evidence="2 3" key="1">
    <citation type="submission" date="2019-12" db="EMBL/GenBank/DDBJ databases">
        <authorList>
            <person name="Yuan C.-G."/>
        </authorList>
    </citation>
    <scope>NUCLEOTIDE SEQUENCE [LARGE SCALE GENOMIC DNA]</scope>
    <source>
        <strain evidence="2 3">KCTC 23863</strain>
    </source>
</reference>
<dbReference type="SUPFAM" id="SSF46785">
    <property type="entry name" value="Winged helix' DNA-binding domain"/>
    <property type="match status" value="1"/>
</dbReference>
<accession>A0A7X3MNS3</accession>
<evidence type="ECO:0000313" key="3">
    <source>
        <dbReference type="Proteomes" id="UP000436483"/>
    </source>
</evidence>
<name>A0A7X3MNS3_9HYPH</name>
<dbReference type="InterPro" id="IPR036388">
    <property type="entry name" value="WH-like_DNA-bd_sf"/>
</dbReference>
<proteinExistence type="predicted"/>
<organism evidence="2 3">
    <name type="scientific">Microvirga makkahensis</name>
    <dbReference type="NCBI Taxonomy" id="1128670"/>
    <lineage>
        <taxon>Bacteria</taxon>
        <taxon>Pseudomonadati</taxon>
        <taxon>Pseudomonadota</taxon>
        <taxon>Alphaproteobacteria</taxon>
        <taxon>Hyphomicrobiales</taxon>
        <taxon>Methylobacteriaceae</taxon>
        <taxon>Microvirga</taxon>
    </lineage>
</organism>
<dbReference type="RefSeq" id="WP_160883064.1">
    <property type="nucleotide sequence ID" value="NZ_WURB01000002.1"/>
</dbReference>
<reference evidence="2 3" key="2">
    <citation type="submission" date="2020-01" db="EMBL/GenBank/DDBJ databases">
        <title>Microvirga sp. nov., an arsenate reduction bacterium isolated from Tibet hotspring sediments.</title>
        <authorList>
            <person name="Xian W.-D."/>
            <person name="Li W.-J."/>
        </authorList>
    </citation>
    <scope>NUCLEOTIDE SEQUENCE [LARGE SCALE GENOMIC DNA]</scope>
    <source>
        <strain evidence="2 3">KCTC 23863</strain>
    </source>
</reference>
<evidence type="ECO:0000256" key="1">
    <source>
        <dbReference type="SAM" id="MobiDB-lite"/>
    </source>
</evidence>
<dbReference type="InterPro" id="IPR036390">
    <property type="entry name" value="WH_DNA-bd_sf"/>
</dbReference>
<comment type="caution">
    <text evidence="2">The sequence shown here is derived from an EMBL/GenBank/DDBJ whole genome shotgun (WGS) entry which is preliminary data.</text>
</comment>
<sequence>MPVIDNGAQVIIVKSKARSYAPGVQAENLLNALRSKEEMDRQNPRHPKPRTMIEKVQIVGKDDLTATDAALYELFIAWARDEDHKRARGRERAEKASASKAERKRDDLDFPRDASVVGGTGDGAVTDIYAIPYDAVRAYANLHGAVDTPEQLLSCLNRLSRTTVRYNVRDETFRNRGVVNLLNSGLKTNEATGKTVVEFSLPPYVHGLLSKPGSWGYLELRAFGRFRNKYTGRLYQRLALIAGYDNHVRKPLEIEPRKLAEEIGFKWTRYVDFKRNCLNPALEEIEKWVERFLVDFKEEKGAASGRGRPGVALLRFTMTPRGDRKIVELSAPSMTWSDANAAKAGDKVLTPDQLPSAGAVARALKHIRFPHALTGADLSEFWRAAVDEVLEGFTPSHAPAPGMVDVHGERLLASIEMDGADQAFFAWAEASALTGRFFRRTEDLSIPRDICHLMHPKSLEPTEGETPDQRRLRYAKDTAATIVWGLAGLLKRRMPGERTVLPEDVIDTYCDIDTLPWSLVSEHLPDKGAMLRRALTMMLKTRIERHPKTGRNRAVPAMGIERRRATLRNLVSATRKENWSAVHRIACAVVHAPGDNCPF</sequence>
<protein>
    <submittedName>
        <fullName evidence="2">RepB family plasmid replication initiator protein</fullName>
    </submittedName>
</protein>
<dbReference type="EMBL" id="WURB01000002">
    <property type="protein sequence ID" value="MXQ10449.1"/>
    <property type="molecule type" value="Genomic_DNA"/>
</dbReference>
<dbReference type="Gene3D" id="1.10.10.10">
    <property type="entry name" value="Winged helix-like DNA-binding domain superfamily/Winged helix DNA-binding domain"/>
    <property type="match status" value="1"/>
</dbReference>